<dbReference type="NCBIfam" id="NF045619">
    <property type="entry name" value="adhes_GNV_Cterm"/>
    <property type="match status" value="1"/>
</dbReference>
<reference evidence="1" key="1">
    <citation type="submission" date="2019-11" db="EMBL/GenBank/DDBJ databases">
        <authorList>
            <person name="Feng L."/>
        </authorList>
    </citation>
    <scope>NUCLEOTIDE SEQUENCE</scope>
    <source>
        <strain evidence="1">CAmalonaticusLFYP1</strain>
    </source>
</reference>
<organism evidence="1">
    <name type="scientific">Citrobacter amalonaticus</name>
    <dbReference type="NCBI Taxonomy" id="35703"/>
    <lineage>
        <taxon>Bacteria</taxon>
        <taxon>Pseudomonadati</taxon>
        <taxon>Pseudomonadota</taxon>
        <taxon>Gammaproteobacteria</taxon>
        <taxon>Enterobacterales</taxon>
        <taxon>Enterobacteriaceae</taxon>
        <taxon>Citrobacter</taxon>
    </lineage>
</organism>
<protein>
    <recommendedName>
        <fullName evidence="2">Type I secretion C-terminal target domain-containing protein</fullName>
    </recommendedName>
</protein>
<dbReference type="AlphaFoldDB" id="A0A6N2XHR1"/>
<name>A0A6N2XHR1_CITAM</name>
<dbReference type="InterPro" id="IPR019960">
    <property type="entry name" value="T1SS_VCA0849"/>
</dbReference>
<evidence type="ECO:0008006" key="2">
    <source>
        <dbReference type="Google" id="ProtNLM"/>
    </source>
</evidence>
<dbReference type="NCBIfam" id="TIGR03661">
    <property type="entry name" value="T1SS_VCA0849"/>
    <property type="match status" value="1"/>
</dbReference>
<proteinExistence type="predicted"/>
<dbReference type="InterPro" id="IPR055014">
    <property type="entry name" value="BapA_Bap-like_C"/>
</dbReference>
<gene>
    <name evidence="1" type="ORF">CALFYP1_01004</name>
</gene>
<evidence type="ECO:0000313" key="1">
    <source>
        <dbReference type="EMBL" id="VYT53236.1"/>
    </source>
</evidence>
<dbReference type="InterPro" id="IPR010221">
    <property type="entry name" value="VCBS_dom"/>
</dbReference>
<dbReference type="NCBIfam" id="TIGR01965">
    <property type="entry name" value="VCBS_repeat"/>
    <property type="match status" value="3"/>
</dbReference>
<accession>A0A6N2XHR1</accession>
<dbReference type="Pfam" id="PF17963">
    <property type="entry name" value="Big_9"/>
    <property type="match status" value="2"/>
</dbReference>
<dbReference type="EMBL" id="CACRTI010000020">
    <property type="protein sequence ID" value="VYT53236.1"/>
    <property type="molecule type" value="Genomic_DNA"/>
</dbReference>
<sequence>MAIQKYDAATNSWTTVIDTAQAQFANLLTLGSSGVTVNVSGLEGGTYRVLTYNTALLATGSYTALNVSVEETSAGTITTTTPQTGNVLNNDSAPQDTLVTTVTNANGQVFTLNAGSNVIQGVYGTLTINQDGSYSYALNPNSPASVIGRTESFTYTINGGGNSASAKLVITLGNDAPVSSVTAVDNVATLPYDTHVEAINNGASSQGGFTVVNVSLGNVLDLGVLDKLSNPIIFDVEQGSTRTMTLQSSIGGVAVASSFDLYIYRFNDVTQKFEQWQVEKNWLNAPLLGGQSDKLTLNLPGGEYLFLLNPAFGVTALTGYTLNVLEDHVYNVDSLTTSTQGNVLSDDIAPAGTLVTQVNGVAVAATGPTTIVGTYGTLTIDAKGNYTYTLKSGVGADGTKTPDSFIYTVKAPNGDTDTASLNIQPTARPLDAVNDVSDTLLAPSVQDTTSYLDSTVGSASWGVLGRTGSGSGTFDVAAGTILKGASIVFDVSTLVTLGNLTISWSILENGVVVRSGTVPVANITLGGATVTVNLSGLELDGGTYTLNFTGNNTLAGAATITPKITGTTVDLDNFETSGTHTVSGNIFDGSDSGGAMDQLNTVDTRLTITGYNGSTATLDPYSSATTTIQGHYGSLQIRTDGSYTYTLNNGVALSSITTKETFTYTLNDTHGHTDTATLTVDIAPQVSSTVQSDVLVGSVYGDTLIYNLLNASDATGGNGTDTWRNFSLAQGDKIDIGDLLVGWNGQTASLGNYLSVSTSGGNTTLSIDRDGAGSTYHSTQLVTLENVQTTLTELIEQNHIVT</sequence>